<dbReference type="EMBL" id="JAZGQO010000021">
    <property type="protein sequence ID" value="KAK6166828.1"/>
    <property type="molecule type" value="Genomic_DNA"/>
</dbReference>
<evidence type="ECO:0000256" key="1">
    <source>
        <dbReference type="ARBA" id="ARBA00001936"/>
    </source>
</evidence>
<dbReference type="Pfam" id="PF00535">
    <property type="entry name" value="Glycos_transf_2"/>
    <property type="match status" value="1"/>
</dbReference>
<dbReference type="Gene3D" id="3.90.550.10">
    <property type="entry name" value="Spore Coat Polysaccharide Biosynthesis Protein SpsA, Chain A"/>
    <property type="match status" value="1"/>
</dbReference>
<dbReference type="InterPro" id="IPR029044">
    <property type="entry name" value="Nucleotide-diphossugar_trans"/>
</dbReference>
<evidence type="ECO:0000256" key="4">
    <source>
        <dbReference type="ARBA" id="ARBA00022968"/>
    </source>
</evidence>
<keyword evidence="9" id="KW-0464">Manganese</keyword>
<name>A0AAN8G778_PATCE</name>
<feature type="domain" description="Glycosyltransferase 2-like" evidence="12">
    <location>
        <begin position="252"/>
        <end position="435"/>
    </location>
</feature>
<feature type="signal peptide" evidence="11">
    <location>
        <begin position="1"/>
        <end position="21"/>
    </location>
</feature>
<organism evidence="13 14">
    <name type="scientific">Patella caerulea</name>
    <name type="common">Rayed Mediterranean limpet</name>
    <dbReference type="NCBI Taxonomy" id="87958"/>
    <lineage>
        <taxon>Eukaryota</taxon>
        <taxon>Metazoa</taxon>
        <taxon>Spiralia</taxon>
        <taxon>Lophotrochozoa</taxon>
        <taxon>Mollusca</taxon>
        <taxon>Gastropoda</taxon>
        <taxon>Patellogastropoda</taxon>
        <taxon>Patelloidea</taxon>
        <taxon>Patellidae</taxon>
        <taxon>Patella</taxon>
    </lineage>
</organism>
<dbReference type="PANTHER" id="PTHR11675">
    <property type="entry name" value="N-ACETYLGALACTOSAMINYLTRANSFERASE"/>
    <property type="match status" value="1"/>
</dbReference>
<dbReference type="AlphaFoldDB" id="A0AAN8G778"/>
<dbReference type="GO" id="GO:0006493">
    <property type="term" value="P:protein O-linked glycosylation"/>
    <property type="evidence" value="ECO:0007669"/>
    <property type="project" value="TreeGrafter"/>
</dbReference>
<keyword evidence="4" id="KW-0735">Signal-anchor</keyword>
<comment type="caution">
    <text evidence="13">The sequence shown here is derived from an EMBL/GenBank/DDBJ whole genome shotgun (WGS) entry which is preliminary data.</text>
</comment>
<proteinExistence type="inferred from homology"/>
<dbReference type="Proteomes" id="UP001347796">
    <property type="component" value="Unassembled WGS sequence"/>
</dbReference>
<evidence type="ECO:0000256" key="8">
    <source>
        <dbReference type="ARBA" id="ARBA00023180"/>
    </source>
</evidence>
<accession>A0AAN8G778</accession>
<dbReference type="PANTHER" id="PTHR11675:SF126">
    <property type="entry name" value="RICIN B LECTIN DOMAIN-CONTAINING PROTEIN"/>
    <property type="match status" value="1"/>
</dbReference>
<protein>
    <recommendedName>
        <fullName evidence="12">Glycosyltransferase 2-like domain-containing protein</fullName>
    </recommendedName>
</protein>
<keyword evidence="8" id="KW-0325">Glycoprotein</keyword>
<dbReference type="GO" id="GO:0004653">
    <property type="term" value="F:polypeptide N-acetylgalactosaminyltransferase activity"/>
    <property type="evidence" value="ECO:0007669"/>
    <property type="project" value="TreeGrafter"/>
</dbReference>
<dbReference type="CDD" id="cd02510">
    <property type="entry name" value="pp-GalNAc-T"/>
    <property type="match status" value="1"/>
</dbReference>
<evidence type="ECO:0000313" key="13">
    <source>
        <dbReference type="EMBL" id="KAK6166828.1"/>
    </source>
</evidence>
<keyword evidence="6" id="KW-0472">Membrane</keyword>
<keyword evidence="5" id="KW-1133">Transmembrane helix</keyword>
<gene>
    <name evidence="13" type="ORF">SNE40_023442</name>
</gene>
<sequence length="565" mass="64960">MGIPTLWLLAVLRMSFTFVDKSDHHEHISKRDSIQEPEVDNLNINHVRRRSRHHRQRADWGEGFNLVALERDEVETIPKLNITRNKNYHETNIKHNEKPAKIENGVVNVEEERIISMQIPERLENKDDDVDESDGAVHQTEILNPFLKRAGSEEPGVMVPKKVSVQITAGENRKLMYPVNTESNGPGENGAPVLIDPERLDKMTKRREYYNGLYNYRFNEFASNLISVKRALPDYRNQECKQRRYPSLPTVTIIICFYNEAWSTLLRTLHSAIDRAPPKLVKDIFLVDDNSDKEHLKTPLDEYVGKELPKVTIIRSKTRQGLVRARMMGVARATGDALVFLDSHVECFDGWLEPLLLPLIENPETVVTPIIEMIDSQTFGIASTVEGNIGSLNLAKMEFIWTQAPPRVLRLRKSPDDNYLSPTMAGGLFAITRDYFHRLGGYDEGIELWGSENLELSFKTWMCGGRILITPCSHIGHVFRATSPYLNEKQIPTLERNKARVAEVWLDQYKEFFFSVARIQPDGIGDITPQKQLRKDLKCKTFDWYIRNVYPELYIPGMGEKFGEV</sequence>
<keyword evidence="7" id="KW-1015">Disulfide bond</keyword>
<dbReference type="SUPFAM" id="SSF53448">
    <property type="entry name" value="Nucleotide-diphospho-sugar transferases"/>
    <property type="match status" value="1"/>
</dbReference>
<comment type="subcellular location">
    <subcellularLocation>
        <location evidence="10">Endomembrane system</location>
        <topology evidence="10">Single-pass type II membrane protein</topology>
    </subcellularLocation>
</comment>
<dbReference type="FunFam" id="3.90.550.10:FF:000053">
    <property type="entry name" value="Polypeptide N-acetylgalactosaminyltransferase"/>
    <property type="match status" value="1"/>
</dbReference>
<feature type="chain" id="PRO_5043021025" description="Glycosyltransferase 2-like domain-containing protein" evidence="11">
    <location>
        <begin position="22"/>
        <end position="565"/>
    </location>
</feature>
<evidence type="ECO:0000256" key="9">
    <source>
        <dbReference type="ARBA" id="ARBA00023211"/>
    </source>
</evidence>
<keyword evidence="11" id="KW-0732">Signal</keyword>
<comment type="similarity">
    <text evidence="2">Belongs to the glycosyltransferase 2 family. GalNAc-T subfamily.</text>
</comment>
<dbReference type="GO" id="GO:0005794">
    <property type="term" value="C:Golgi apparatus"/>
    <property type="evidence" value="ECO:0007669"/>
    <property type="project" value="TreeGrafter"/>
</dbReference>
<keyword evidence="14" id="KW-1185">Reference proteome</keyword>
<dbReference type="InterPro" id="IPR001173">
    <property type="entry name" value="Glyco_trans_2-like"/>
</dbReference>
<evidence type="ECO:0000256" key="7">
    <source>
        <dbReference type="ARBA" id="ARBA00023157"/>
    </source>
</evidence>
<evidence type="ECO:0000256" key="5">
    <source>
        <dbReference type="ARBA" id="ARBA00022989"/>
    </source>
</evidence>
<dbReference type="InterPro" id="IPR045885">
    <property type="entry name" value="GalNAc-T"/>
</dbReference>
<reference evidence="13 14" key="1">
    <citation type="submission" date="2024-01" db="EMBL/GenBank/DDBJ databases">
        <title>The genome of the rayed Mediterranean limpet Patella caerulea (Linnaeus, 1758).</title>
        <authorList>
            <person name="Anh-Thu Weber A."/>
            <person name="Halstead-Nussloch G."/>
        </authorList>
    </citation>
    <scope>NUCLEOTIDE SEQUENCE [LARGE SCALE GENOMIC DNA]</scope>
    <source>
        <strain evidence="13">AATW-2023a</strain>
        <tissue evidence="13">Whole specimen</tissue>
    </source>
</reference>
<evidence type="ECO:0000256" key="3">
    <source>
        <dbReference type="ARBA" id="ARBA00022692"/>
    </source>
</evidence>
<evidence type="ECO:0000313" key="14">
    <source>
        <dbReference type="Proteomes" id="UP001347796"/>
    </source>
</evidence>
<evidence type="ECO:0000259" key="12">
    <source>
        <dbReference type="Pfam" id="PF00535"/>
    </source>
</evidence>
<keyword evidence="3" id="KW-0812">Transmembrane</keyword>
<evidence type="ECO:0000256" key="6">
    <source>
        <dbReference type="ARBA" id="ARBA00023136"/>
    </source>
</evidence>
<evidence type="ECO:0000256" key="11">
    <source>
        <dbReference type="SAM" id="SignalP"/>
    </source>
</evidence>
<comment type="cofactor">
    <cofactor evidence="1">
        <name>Mn(2+)</name>
        <dbReference type="ChEBI" id="CHEBI:29035"/>
    </cofactor>
</comment>
<evidence type="ECO:0000256" key="10">
    <source>
        <dbReference type="ARBA" id="ARBA00060399"/>
    </source>
</evidence>
<evidence type="ECO:0000256" key="2">
    <source>
        <dbReference type="ARBA" id="ARBA00005680"/>
    </source>
</evidence>